<organism evidence="1 2">
    <name type="scientific">Avena sativa</name>
    <name type="common">Oat</name>
    <dbReference type="NCBI Taxonomy" id="4498"/>
    <lineage>
        <taxon>Eukaryota</taxon>
        <taxon>Viridiplantae</taxon>
        <taxon>Streptophyta</taxon>
        <taxon>Embryophyta</taxon>
        <taxon>Tracheophyta</taxon>
        <taxon>Spermatophyta</taxon>
        <taxon>Magnoliopsida</taxon>
        <taxon>Liliopsida</taxon>
        <taxon>Poales</taxon>
        <taxon>Poaceae</taxon>
        <taxon>BOP clade</taxon>
        <taxon>Pooideae</taxon>
        <taxon>Poodae</taxon>
        <taxon>Poeae</taxon>
        <taxon>Poeae Chloroplast Group 1 (Aveneae type)</taxon>
        <taxon>Aveninae</taxon>
        <taxon>Avena</taxon>
    </lineage>
</organism>
<sequence length="193" mass="19516">MAPSTSSTSLMSVVAVLLLLFPVAPAFSPSDQAIFAACKTVGGGSTYVGVQFCRNALGSVAGSDVDLDYQVFGGLAVGLLADNATSTKTKIDSLLRGGGGSVKPKAEDNAVVSRCLLSCQSLYGGILDGRPACTAAVKAGKFSEAATILEKAAAAAKECEYGFVKNRAASPLSAENDDAFKLAKLGVALVENA</sequence>
<evidence type="ECO:0000313" key="2">
    <source>
        <dbReference type="Proteomes" id="UP001732700"/>
    </source>
</evidence>
<dbReference type="EnsemblPlants" id="AVESA.00010b.r2.4DG0732070.1">
    <property type="protein sequence ID" value="AVESA.00010b.r2.4DG0732070.1.CDS.1"/>
    <property type="gene ID" value="AVESA.00010b.r2.4DG0732070"/>
</dbReference>
<dbReference type="Proteomes" id="UP001732700">
    <property type="component" value="Chromosome 4D"/>
</dbReference>
<reference evidence="1" key="2">
    <citation type="submission" date="2025-09" db="UniProtKB">
        <authorList>
            <consortium name="EnsemblPlants"/>
        </authorList>
    </citation>
    <scope>IDENTIFICATION</scope>
</reference>
<evidence type="ECO:0000313" key="1">
    <source>
        <dbReference type="EnsemblPlants" id="AVESA.00010b.r2.4DG0732070.1.CDS.1"/>
    </source>
</evidence>
<proteinExistence type="predicted"/>
<name>A0ACD5X7Q5_AVESA</name>
<reference evidence="1" key="1">
    <citation type="submission" date="2021-05" db="EMBL/GenBank/DDBJ databases">
        <authorList>
            <person name="Scholz U."/>
            <person name="Mascher M."/>
            <person name="Fiebig A."/>
        </authorList>
    </citation>
    <scope>NUCLEOTIDE SEQUENCE [LARGE SCALE GENOMIC DNA]</scope>
</reference>
<protein>
    <submittedName>
        <fullName evidence="1">Uncharacterized protein</fullName>
    </submittedName>
</protein>
<keyword evidence="2" id="KW-1185">Reference proteome</keyword>
<accession>A0ACD5X7Q5</accession>